<dbReference type="STRING" id="55209.HA50_14905"/>
<comment type="similarity">
    <text evidence="2 4">Belongs to the NrdI family.</text>
</comment>
<sequence>MFPLVYFSSQSENTHRFITRLGLPAQRIPVDSTQQLHIDQPYILVVPSYGGGSARGAVPRQVIQFLNDEANRRGIRGVIAAGNRNFGAGFCLAGDIIAQKCQVPYLYRFELMGTPDDIANVKAGVTQFWQRQTPSTAPGLITTP</sequence>
<comment type="function">
    <text evidence="1 4">Probably involved in ribonucleotide reductase function.</text>
</comment>
<dbReference type="Pfam" id="PF07972">
    <property type="entry name" value="Flavodoxin_NdrI"/>
    <property type="match status" value="1"/>
</dbReference>
<dbReference type="Proteomes" id="UP000193749">
    <property type="component" value="Unassembled WGS sequence"/>
</dbReference>
<accession>A0A1X1EXG8</accession>
<dbReference type="FunFam" id="3.40.50.360:FF:000005">
    <property type="entry name" value="Protein NrdI"/>
    <property type="match status" value="1"/>
</dbReference>
<dbReference type="SUPFAM" id="SSF52218">
    <property type="entry name" value="Flavoproteins"/>
    <property type="match status" value="1"/>
</dbReference>
<evidence type="ECO:0000313" key="5">
    <source>
        <dbReference type="EMBL" id="ORM94573.1"/>
    </source>
</evidence>
<dbReference type="EMBL" id="MLJI01000001">
    <property type="protein sequence ID" value="ORM94573.1"/>
    <property type="molecule type" value="Genomic_DNA"/>
</dbReference>
<reference evidence="5 6" key="1">
    <citation type="journal article" date="2017" name="Antonie Van Leeuwenhoek">
        <title>Phylogenomic resolution of the bacterial genus Pantoea and its relationship with Erwinia and Tatumella.</title>
        <authorList>
            <person name="Palmer M."/>
            <person name="Steenkamp E.T."/>
            <person name="Coetzee M.P."/>
            <person name="Chan W.Y."/>
            <person name="van Zyl E."/>
            <person name="De Maayer P."/>
            <person name="Coutinho T.A."/>
            <person name="Blom J."/>
            <person name="Smits T.H."/>
            <person name="Duffy B."/>
            <person name="Venter S.N."/>
        </authorList>
    </citation>
    <scope>NUCLEOTIDE SEQUENCE [LARGE SCALE GENOMIC DNA]</scope>
    <source>
        <strain evidence="5 6">LMG 2657</strain>
    </source>
</reference>
<organism evidence="5 6">
    <name type="scientific">Pantoea cypripedii</name>
    <name type="common">Pectobacterium cypripedii</name>
    <name type="synonym">Erwinia cypripedii</name>
    <dbReference type="NCBI Taxonomy" id="55209"/>
    <lineage>
        <taxon>Bacteria</taxon>
        <taxon>Pseudomonadati</taxon>
        <taxon>Pseudomonadota</taxon>
        <taxon>Gammaproteobacteria</taxon>
        <taxon>Enterobacterales</taxon>
        <taxon>Erwiniaceae</taxon>
        <taxon>Pantoea</taxon>
    </lineage>
</organism>
<name>A0A1X1EXG8_PANCY</name>
<dbReference type="PIRSF" id="PIRSF005087">
    <property type="entry name" value="NrdI"/>
    <property type="match status" value="1"/>
</dbReference>
<dbReference type="RefSeq" id="WP_084876396.1">
    <property type="nucleotide sequence ID" value="NZ_JAGGMY010000001.1"/>
</dbReference>
<evidence type="ECO:0000256" key="1">
    <source>
        <dbReference type="ARBA" id="ARBA00003999"/>
    </source>
</evidence>
<dbReference type="OrthoDB" id="350535at2"/>
<evidence type="ECO:0000313" key="6">
    <source>
        <dbReference type="Proteomes" id="UP000193749"/>
    </source>
</evidence>
<proteinExistence type="inferred from homology"/>
<dbReference type="GO" id="GO:0010181">
    <property type="term" value="F:FMN binding"/>
    <property type="evidence" value="ECO:0007669"/>
    <property type="project" value="InterPro"/>
</dbReference>
<gene>
    <name evidence="4 5" type="primary">nrdI</name>
    <name evidence="5" type="ORF">HA50_14905</name>
</gene>
<dbReference type="Gene3D" id="3.40.50.360">
    <property type="match status" value="1"/>
</dbReference>
<dbReference type="PANTHER" id="PTHR37297">
    <property type="entry name" value="PROTEIN NRDI"/>
    <property type="match status" value="1"/>
</dbReference>
<dbReference type="InterPro" id="IPR029039">
    <property type="entry name" value="Flavoprotein-like_sf"/>
</dbReference>
<evidence type="ECO:0000256" key="2">
    <source>
        <dbReference type="ARBA" id="ARBA00009942"/>
    </source>
</evidence>
<protein>
    <recommendedName>
        <fullName evidence="3 4">Protein NrdI</fullName>
    </recommendedName>
</protein>
<keyword evidence="6" id="KW-1185">Reference proteome</keyword>
<dbReference type="AlphaFoldDB" id="A0A1X1EXG8"/>
<evidence type="ECO:0000256" key="3">
    <source>
        <dbReference type="ARBA" id="ARBA00020129"/>
    </source>
</evidence>
<comment type="caution">
    <text evidence="5">The sequence shown here is derived from an EMBL/GenBank/DDBJ whole genome shotgun (WGS) entry which is preliminary data.</text>
</comment>
<dbReference type="NCBIfam" id="TIGR00333">
    <property type="entry name" value="nrdI"/>
    <property type="match status" value="1"/>
</dbReference>
<evidence type="ECO:0000256" key="4">
    <source>
        <dbReference type="HAMAP-Rule" id="MF_00128"/>
    </source>
</evidence>
<dbReference type="InterPro" id="IPR004465">
    <property type="entry name" value="RNR_NrdI"/>
</dbReference>
<dbReference type="PANTHER" id="PTHR37297:SF1">
    <property type="entry name" value="PROTEIN NRDI"/>
    <property type="match status" value="1"/>
</dbReference>
<dbReference type="HAMAP" id="MF_00128">
    <property type="entry name" value="NrdI"/>
    <property type="match status" value="1"/>
</dbReference>
<dbReference type="InterPro" id="IPR020852">
    <property type="entry name" value="RNR_Ib_NrdI_bac"/>
</dbReference>